<sequence>MNTRSRPVIRLSDVIQNAVTGRRFLGSFQSFPKSNSKGTKNYKAGRESKLMGKPLRSKVRNSYADMLGSKGSLVGHSILRGQTLRRSFLYVPAHSERFINKALTSTADCIVLDLEDGVAESQKNTARDNIRNLLHRLADEGYRPGENKGAELCLRINNEGWLRESSWRREGTENIVAPTDTLDKDLELLGLPQGFRLTVVVPKANNPVNLRYISNAVMVKRLQHTSYEEAIAHRLNMIPIIETPHGVMNIAKYASFGGWFSGMVFAAEDYCASLGIPRTEDYSNMLFARSSIVNLCKMMGLSTIDMVCQDFKRPDVLLEECNDGLYHGFEGKQTIHPDQIDIINKAFSPRPSEVQWARDLLHEVEKRPEDGAFEFNGKMVDRPVFRKAENILARCKKIIEFEEARFQTEEAIEAAKEVKEDKVFIEGVESASQETHDQSVTAEGRRGYGK</sequence>
<dbReference type="InterPro" id="IPR005000">
    <property type="entry name" value="Aldolase/citrate-lyase_domain"/>
</dbReference>
<evidence type="ECO:0000256" key="1">
    <source>
        <dbReference type="ARBA" id="ARBA00001946"/>
    </source>
</evidence>
<dbReference type="InterPro" id="IPR015813">
    <property type="entry name" value="Pyrv/PenolPyrv_kinase-like_dom"/>
</dbReference>
<reference evidence="6 7" key="1">
    <citation type="submission" date="2019-10" db="EMBL/GenBank/DDBJ databases">
        <authorList>
            <person name="Palmer J.M."/>
        </authorList>
    </citation>
    <scope>NUCLEOTIDE SEQUENCE [LARGE SCALE GENOMIC DNA]</scope>
    <source>
        <strain evidence="6 7">TWF694</strain>
    </source>
</reference>
<comment type="cofactor">
    <cofactor evidence="1">
        <name>Mg(2+)</name>
        <dbReference type="ChEBI" id="CHEBI:18420"/>
    </cofactor>
</comment>
<comment type="caution">
    <text evidence="6">The sequence shown here is derived from an EMBL/GenBank/DDBJ whole genome shotgun (WGS) entry which is preliminary data.</text>
</comment>
<dbReference type="GO" id="GO:0000287">
    <property type="term" value="F:magnesium ion binding"/>
    <property type="evidence" value="ECO:0007669"/>
    <property type="project" value="TreeGrafter"/>
</dbReference>
<organism evidence="6 7">
    <name type="scientific">Orbilia ellipsospora</name>
    <dbReference type="NCBI Taxonomy" id="2528407"/>
    <lineage>
        <taxon>Eukaryota</taxon>
        <taxon>Fungi</taxon>
        <taxon>Dikarya</taxon>
        <taxon>Ascomycota</taxon>
        <taxon>Pezizomycotina</taxon>
        <taxon>Orbiliomycetes</taxon>
        <taxon>Orbiliales</taxon>
        <taxon>Orbiliaceae</taxon>
        <taxon>Orbilia</taxon>
    </lineage>
</organism>
<evidence type="ECO:0000256" key="2">
    <source>
        <dbReference type="ARBA" id="ARBA00022723"/>
    </source>
</evidence>
<dbReference type="Gene3D" id="3.20.20.60">
    <property type="entry name" value="Phosphoenolpyruvate-binding domains"/>
    <property type="match status" value="1"/>
</dbReference>
<dbReference type="GO" id="GO:0003824">
    <property type="term" value="F:catalytic activity"/>
    <property type="evidence" value="ECO:0007669"/>
    <property type="project" value="InterPro"/>
</dbReference>
<evidence type="ECO:0000256" key="4">
    <source>
        <dbReference type="SAM" id="MobiDB-lite"/>
    </source>
</evidence>
<dbReference type="GO" id="GO:0006107">
    <property type="term" value="P:oxaloacetate metabolic process"/>
    <property type="evidence" value="ECO:0007669"/>
    <property type="project" value="TreeGrafter"/>
</dbReference>
<dbReference type="SUPFAM" id="SSF51621">
    <property type="entry name" value="Phosphoenolpyruvate/pyruvate domain"/>
    <property type="match status" value="1"/>
</dbReference>
<dbReference type="InterPro" id="IPR040442">
    <property type="entry name" value="Pyrv_kinase-like_dom_sf"/>
</dbReference>
<keyword evidence="2" id="KW-0479">Metal-binding</keyword>
<dbReference type="AlphaFoldDB" id="A0AAV9XK14"/>
<feature type="domain" description="HpcH/HpaI aldolase/citrate lyase" evidence="5">
    <location>
        <begin position="86"/>
        <end position="337"/>
    </location>
</feature>
<keyword evidence="7" id="KW-1185">Reference proteome</keyword>
<name>A0AAV9XK14_9PEZI</name>
<dbReference type="EMBL" id="JAVHJO010000003">
    <property type="protein sequence ID" value="KAK6541931.1"/>
    <property type="molecule type" value="Genomic_DNA"/>
</dbReference>
<evidence type="ECO:0000256" key="3">
    <source>
        <dbReference type="ARBA" id="ARBA00022842"/>
    </source>
</evidence>
<evidence type="ECO:0000313" key="7">
    <source>
        <dbReference type="Proteomes" id="UP001365542"/>
    </source>
</evidence>
<gene>
    <name evidence="6" type="ORF">TWF694_007706</name>
</gene>
<feature type="compositionally biased region" description="Polar residues" evidence="4">
    <location>
        <begin position="430"/>
        <end position="441"/>
    </location>
</feature>
<dbReference type="Pfam" id="PF03328">
    <property type="entry name" value="HpcH_HpaI"/>
    <property type="match status" value="1"/>
</dbReference>
<proteinExistence type="predicted"/>
<feature type="region of interest" description="Disordered" evidence="4">
    <location>
        <begin position="427"/>
        <end position="450"/>
    </location>
</feature>
<evidence type="ECO:0000259" key="5">
    <source>
        <dbReference type="Pfam" id="PF03328"/>
    </source>
</evidence>
<keyword evidence="3" id="KW-0460">Magnesium</keyword>
<dbReference type="PANTHER" id="PTHR32308:SF0">
    <property type="entry name" value="HPCH_HPAI ALDOLASE_CITRATE LYASE DOMAIN-CONTAINING PROTEIN"/>
    <property type="match status" value="1"/>
</dbReference>
<dbReference type="PANTHER" id="PTHR32308">
    <property type="entry name" value="LYASE BETA SUBUNIT, PUTATIVE (AFU_ORTHOLOGUE AFUA_4G13030)-RELATED"/>
    <property type="match status" value="1"/>
</dbReference>
<dbReference type="Proteomes" id="UP001365542">
    <property type="component" value="Unassembled WGS sequence"/>
</dbReference>
<protein>
    <recommendedName>
        <fullName evidence="5">HpcH/HpaI aldolase/citrate lyase domain-containing protein</fullName>
    </recommendedName>
</protein>
<accession>A0AAV9XK14</accession>
<evidence type="ECO:0000313" key="6">
    <source>
        <dbReference type="EMBL" id="KAK6541931.1"/>
    </source>
</evidence>